<keyword evidence="7" id="KW-0963">Cytoplasm</keyword>
<keyword evidence="4 7" id="KW-0573">Peptidoglycan synthesis</keyword>
<dbReference type="Gene3D" id="3.40.1190.10">
    <property type="entry name" value="Mur-like, catalytic domain"/>
    <property type="match status" value="1"/>
</dbReference>
<evidence type="ECO:0000256" key="5">
    <source>
        <dbReference type="ARBA" id="ARBA00023306"/>
    </source>
</evidence>
<keyword evidence="2 7" id="KW-0132">Cell division</keyword>
<evidence type="ECO:0000313" key="13">
    <source>
        <dbReference type="EMBL" id="MBM7800201.1"/>
    </source>
</evidence>
<comment type="caution">
    <text evidence="7">Lacks conserved residue(s) required for the propagation of feature annotation.</text>
</comment>
<gene>
    <name evidence="7" type="primary">murE</name>
    <name evidence="13" type="ORF">JOE57_003122</name>
</gene>
<dbReference type="EMBL" id="JAFBCF010000001">
    <property type="protein sequence ID" value="MBM7800201.1"/>
    <property type="molecule type" value="Genomic_DNA"/>
</dbReference>
<dbReference type="Pfam" id="PF02875">
    <property type="entry name" value="Mur_ligase_C"/>
    <property type="match status" value="1"/>
</dbReference>
<feature type="domain" description="Mur ligase C-terminal" evidence="11">
    <location>
        <begin position="347"/>
        <end position="478"/>
    </location>
</feature>
<feature type="domain" description="Mur ligase N-terminal catalytic" evidence="10">
    <location>
        <begin position="31"/>
        <end position="103"/>
    </location>
</feature>
<dbReference type="InterPro" id="IPR035911">
    <property type="entry name" value="MurE/MurF_N"/>
</dbReference>
<feature type="modified residue" description="N6-carboxylysine" evidence="7">
    <location>
        <position position="233"/>
    </location>
</feature>
<feature type="binding site" evidence="7">
    <location>
        <position position="38"/>
    </location>
    <ligand>
        <name>UDP-N-acetyl-alpha-D-muramoyl-L-alanyl-D-glutamate</name>
        <dbReference type="ChEBI" id="CHEBI:83900"/>
    </ligand>
</feature>
<evidence type="ECO:0000256" key="6">
    <source>
        <dbReference type="ARBA" id="ARBA00023316"/>
    </source>
</evidence>
<feature type="binding site" evidence="7">
    <location>
        <position position="394"/>
    </location>
    <ligand>
        <name>meso-2,6-diaminopimelate</name>
        <dbReference type="ChEBI" id="CHEBI:57791"/>
    </ligand>
</feature>
<dbReference type="InterPro" id="IPR004101">
    <property type="entry name" value="Mur_ligase_C"/>
</dbReference>
<evidence type="ECO:0000256" key="4">
    <source>
        <dbReference type="ARBA" id="ARBA00022984"/>
    </source>
</evidence>
<dbReference type="Pfam" id="PF08245">
    <property type="entry name" value="Mur_ligase_M"/>
    <property type="match status" value="1"/>
</dbReference>
<evidence type="ECO:0000313" key="14">
    <source>
        <dbReference type="Proteomes" id="UP000704762"/>
    </source>
</evidence>
<dbReference type="Pfam" id="PF01225">
    <property type="entry name" value="Mur_ligase"/>
    <property type="match status" value="1"/>
</dbReference>
<dbReference type="Gene3D" id="3.90.190.20">
    <property type="entry name" value="Mur ligase, C-terminal domain"/>
    <property type="match status" value="1"/>
</dbReference>
<feature type="binding site" evidence="7">
    <location>
        <begin position="121"/>
        <end position="127"/>
    </location>
    <ligand>
        <name>ATP</name>
        <dbReference type="ChEBI" id="CHEBI:30616"/>
    </ligand>
</feature>
<feature type="region of interest" description="Disordered" evidence="9">
    <location>
        <begin position="1"/>
        <end position="24"/>
    </location>
</feature>
<proteinExistence type="inferred from homology"/>
<feature type="binding site" evidence="7">
    <location>
        <position position="193"/>
    </location>
    <ligand>
        <name>UDP-N-acetyl-alpha-D-muramoyl-L-alanyl-D-glutamate</name>
        <dbReference type="ChEBI" id="CHEBI:83900"/>
    </ligand>
</feature>
<dbReference type="Gene3D" id="3.40.1390.10">
    <property type="entry name" value="MurE/MurF, N-terminal domain"/>
    <property type="match status" value="1"/>
</dbReference>
<comment type="pathway">
    <text evidence="7 8">Cell wall biogenesis; peptidoglycan biosynthesis.</text>
</comment>
<keyword evidence="6 7" id="KW-0961">Cell wall biogenesis/degradation</keyword>
<comment type="caution">
    <text evidence="13">The sequence shown here is derived from an EMBL/GenBank/DDBJ whole genome shotgun (WGS) entry which is preliminary data.</text>
</comment>
<dbReference type="InterPro" id="IPR005761">
    <property type="entry name" value="UDP-N-AcMur-Glu-dNH2Pim_ligase"/>
</dbReference>
<comment type="PTM">
    <text evidence="7">Carboxylation is probably crucial for Mg(2+) binding and, consequently, for the gamma-phosphate positioning of ATP.</text>
</comment>
<feature type="binding site" evidence="7">
    <location>
        <position position="36"/>
    </location>
    <ligand>
        <name>UDP-N-acetyl-alpha-D-muramoyl-L-alanyl-D-glutamate</name>
        <dbReference type="ChEBI" id="CHEBI:83900"/>
    </ligand>
</feature>
<dbReference type="SUPFAM" id="SSF53244">
    <property type="entry name" value="MurD-like peptide ligases, peptide-binding domain"/>
    <property type="match status" value="1"/>
</dbReference>
<evidence type="ECO:0000256" key="1">
    <source>
        <dbReference type="ARBA" id="ARBA00005898"/>
    </source>
</evidence>
<evidence type="ECO:0000259" key="11">
    <source>
        <dbReference type="Pfam" id="PF02875"/>
    </source>
</evidence>
<feature type="binding site" evidence="7">
    <location>
        <begin position="166"/>
        <end position="167"/>
    </location>
    <ligand>
        <name>UDP-N-acetyl-alpha-D-muramoyl-L-alanyl-D-glutamate</name>
        <dbReference type="ChEBI" id="CHEBI:83900"/>
    </ligand>
</feature>
<reference evidence="13 14" key="1">
    <citation type="submission" date="2021-01" db="EMBL/GenBank/DDBJ databases">
        <title>Sequencing the genomes of 1000 actinobacteria strains.</title>
        <authorList>
            <person name="Klenk H.-P."/>
        </authorList>
    </citation>
    <scope>NUCLEOTIDE SEQUENCE [LARGE SCALE GENOMIC DNA]</scope>
    <source>
        <strain evidence="13 14">DSM 18662</strain>
    </source>
</reference>
<feature type="binding site" evidence="7">
    <location>
        <position position="480"/>
    </location>
    <ligand>
        <name>meso-2,6-diaminopimelate</name>
        <dbReference type="ChEBI" id="CHEBI:57791"/>
    </ligand>
</feature>
<evidence type="ECO:0000259" key="10">
    <source>
        <dbReference type="Pfam" id="PF01225"/>
    </source>
</evidence>
<evidence type="ECO:0000259" key="12">
    <source>
        <dbReference type="Pfam" id="PF08245"/>
    </source>
</evidence>
<dbReference type="InterPro" id="IPR000713">
    <property type="entry name" value="Mur_ligase_N"/>
</dbReference>
<dbReference type="SUPFAM" id="SSF53623">
    <property type="entry name" value="MurD-like peptide ligases, catalytic domain"/>
    <property type="match status" value="1"/>
</dbReference>
<dbReference type="RefSeq" id="WP_204919459.1">
    <property type="nucleotide sequence ID" value="NZ_BAAAQP010000003.1"/>
</dbReference>
<dbReference type="InterPro" id="IPR013221">
    <property type="entry name" value="Mur_ligase_cen"/>
</dbReference>
<evidence type="ECO:0000256" key="3">
    <source>
        <dbReference type="ARBA" id="ARBA00022960"/>
    </source>
</evidence>
<dbReference type="InterPro" id="IPR036565">
    <property type="entry name" value="Mur-like_cat_sf"/>
</dbReference>
<evidence type="ECO:0000256" key="9">
    <source>
        <dbReference type="SAM" id="MobiDB-lite"/>
    </source>
</evidence>
<sequence>MVTPRSLRPPEPHPIPLGSLFPGTDRPDVGVSGITLDSRLVQPGDLYVALPGRSTHGARFAAAAVDAGAAAVLTDAEGAALAAGLPAAVVVVADPRRAMAGAAADIFGRPSERLTMLAVTGTNGKTTTSYLLEAALRAAGRRPGLIGTIGFRLDGQALESARTTITTPESPELQALLATMREGGADSVVMEVSSHAVVLGRADAITFDVAGFTNFGRDHLDFHGTEEAYFEAKAELFTAARTRHAVVNIDDPRGRQLADRVRAGAAVRLTTTSLAPGADFFPDRIEPQTDGSSRLVLTTPLGQLDLVLGLPGEFNIANAVTAVAMLAAVDVDLDRAVTGLAAAQVPGRMQRVDLGPEAPTVIVDFAHTPQAVGSVLSSLAGRRCIVVLGAGGDRDVQKRGPIGAAAARGAAVVIVTDDNPRTEEPAAIRARVLEGAREVATSLTGGVEVLDGGDRRSAIRLALQRAGVHDVVAILGKGHEEGQEVSGTVHPFSDSAVVEQEWNVLNGGAA</sequence>
<evidence type="ECO:0000256" key="2">
    <source>
        <dbReference type="ARBA" id="ARBA00022618"/>
    </source>
</evidence>
<dbReference type="PANTHER" id="PTHR23135:SF4">
    <property type="entry name" value="UDP-N-ACETYLMURAMOYL-L-ALANYL-D-GLUTAMATE--2,6-DIAMINOPIMELATE LIGASE MURE HOMOLOG, CHLOROPLASTIC"/>
    <property type="match status" value="1"/>
</dbReference>
<feature type="binding site" evidence="7">
    <location>
        <position position="201"/>
    </location>
    <ligand>
        <name>UDP-N-acetyl-alpha-D-muramoyl-L-alanyl-D-glutamate</name>
        <dbReference type="ChEBI" id="CHEBI:83900"/>
    </ligand>
</feature>
<dbReference type="Proteomes" id="UP000704762">
    <property type="component" value="Unassembled WGS sequence"/>
</dbReference>
<feature type="short sequence motif" description="Meso-diaminopimelate recognition motif" evidence="7">
    <location>
        <begin position="418"/>
        <end position="421"/>
    </location>
</feature>
<comment type="subcellular location">
    <subcellularLocation>
        <location evidence="7 8">Cytoplasm</location>
    </subcellularLocation>
</comment>
<organism evidence="13 14">
    <name type="scientific">Microlunatus panaciterrae</name>
    <dbReference type="NCBI Taxonomy" id="400768"/>
    <lineage>
        <taxon>Bacteria</taxon>
        <taxon>Bacillati</taxon>
        <taxon>Actinomycetota</taxon>
        <taxon>Actinomycetes</taxon>
        <taxon>Propionibacteriales</taxon>
        <taxon>Propionibacteriaceae</taxon>
        <taxon>Microlunatus</taxon>
    </lineage>
</organism>
<name>A0ABS2RMG6_9ACTN</name>
<feature type="binding site" evidence="7">
    <location>
        <position position="476"/>
    </location>
    <ligand>
        <name>meso-2,6-diaminopimelate</name>
        <dbReference type="ChEBI" id="CHEBI:57791"/>
    </ligand>
</feature>
<comment type="similarity">
    <text evidence="1 7">Belongs to the MurCDEF family. MurE subfamily.</text>
</comment>
<dbReference type="NCBIfam" id="TIGR01085">
    <property type="entry name" value="murE"/>
    <property type="match status" value="1"/>
</dbReference>
<dbReference type="NCBIfam" id="NF001124">
    <property type="entry name" value="PRK00139.1-2"/>
    <property type="match status" value="1"/>
</dbReference>
<comment type="cofactor">
    <cofactor evidence="7">
        <name>Mg(2+)</name>
        <dbReference type="ChEBI" id="CHEBI:18420"/>
    </cofactor>
</comment>
<evidence type="ECO:0000256" key="8">
    <source>
        <dbReference type="RuleBase" id="RU004135"/>
    </source>
</evidence>
<comment type="function">
    <text evidence="7">Catalyzes the addition of meso-diaminopimelic acid to the nucleotide precursor UDP-N-acetylmuramoyl-L-alanyl-D-glutamate (UMAG) in the biosynthesis of bacterial cell-wall peptidoglycan.</text>
</comment>
<keyword evidence="7" id="KW-0460">Magnesium</keyword>
<evidence type="ECO:0000256" key="7">
    <source>
        <dbReference type="HAMAP-Rule" id="MF_00208"/>
    </source>
</evidence>
<feature type="binding site" evidence="7">
    <location>
        <begin position="418"/>
        <end position="421"/>
    </location>
    <ligand>
        <name>meso-2,6-diaminopimelate</name>
        <dbReference type="ChEBI" id="CHEBI:57791"/>
    </ligand>
</feature>
<keyword evidence="7" id="KW-0547">Nucleotide-binding</keyword>
<dbReference type="HAMAP" id="MF_00208">
    <property type="entry name" value="MurE"/>
    <property type="match status" value="1"/>
</dbReference>
<dbReference type="GO" id="GO:0008765">
    <property type="term" value="F:UDP-N-acetylmuramoylalanyl-D-glutamate-2,6-diaminopimelate ligase activity"/>
    <property type="evidence" value="ECO:0007669"/>
    <property type="project" value="UniProtKB-EC"/>
</dbReference>
<protein>
    <recommendedName>
        <fullName evidence="7">UDP-N-acetylmuramoyl-L-alanyl-D-glutamate--2,6-diaminopimelate ligase</fullName>
        <ecNumber evidence="7">6.3.2.13</ecNumber>
    </recommendedName>
    <alternativeName>
        <fullName evidence="7">Meso-A2pm-adding enzyme</fullName>
    </alternativeName>
    <alternativeName>
        <fullName evidence="7">Meso-diaminopimelate-adding enzyme</fullName>
    </alternativeName>
    <alternativeName>
        <fullName evidence="7">UDP-MurNAc-L-Ala-D-Glu:meso-diaminopimelate ligase</fullName>
    </alternativeName>
    <alternativeName>
        <fullName evidence="7">UDP-MurNAc-tripeptide synthetase</fullName>
    </alternativeName>
    <alternativeName>
        <fullName evidence="7">UDP-N-acetylmuramyl-tripeptide synthetase</fullName>
    </alternativeName>
</protein>
<dbReference type="SUPFAM" id="SSF63418">
    <property type="entry name" value="MurE/MurF N-terminal domain"/>
    <property type="match status" value="1"/>
</dbReference>
<keyword evidence="7 13" id="KW-0436">Ligase</keyword>
<keyword evidence="3 7" id="KW-0133">Cell shape</keyword>
<dbReference type="PANTHER" id="PTHR23135">
    <property type="entry name" value="MUR LIGASE FAMILY MEMBER"/>
    <property type="match status" value="1"/>
</dbReference>
<keyword evidence="14" id="KW-1185">Reference proteome</keyword>
<dbReference type="EC" id="6.3.2.13" evidence="7"/>
<keyword evidence="5 7" id="KW-0131">Cell cycle</keyword>
<dbReference type="NCBIfam" id="NF001126">
    <property type="entry name" value="PRK00139.1-4"/>
    <property type="match status" value="1"/>
</dbReference>
<comment type="catalytic activity">
    <reaction evidence="7">
        <text>UDP-N-acetyl-alpha-D-muramoyl-L-alanyl-D-glutamate + meso-2,6-diaminopimelate + ATP = UDP-N-acetyl-alpha-D-muramoyl-L-alanyl-gamma-D-glutamyl-meso-2,6-diaminopimelate + ADP + phosphate + H(+)</text>
        <dbReference type="Rhea" id="RHEA:23676"/>
        <dbReference type="ChEBI" id="CHEBI:15378"/>
        <dbReference type="ChEBI" id="CHEBI:30616"/>
        <dbReference type="ChEBI" id="CHEBI:43474"/>
        <dbReference type="ChEBI" id="CHEBI:57791"/>
        <dbReference type="ChEBI" id="CHEBI:83900"/>
        <dbReference type="ChEBI" id="CHEBI:83905"/>
        <dbReference type="ChEBI" id="CHEBI:456216"/>
        <dbReference type="EC" id="6.3.2.13"/>
    </reaction>
</comment>
<accession>A0ABS2RMG6</accession>
<dbReference type="InterPro" id="IPR036615">
    <property type="entry name" value="Mur_ligase_C_dom_sf"/>
</dbReference>
<feature type="domain" description="Mur ligase central" evidence="12">
    <location>
        <begin position="119"/>
        <end position="325"/>
    </location>
</feature>
<keyword evidence="7" id="KW-0067">ATP-binding</keyword>